<dbReference type="EMBL" id="SMSJ01000078">
    <property type="protein sequence ID" value="TDH59147.1"/>
    <property type="molecule type" value="Genomic_DNA"/>
</dbReference>
<reference evidence="8 9" key="1">
    <citation type="journal article" date="2016" name="J. Microbiol.">
        <title>Dankookia rubra gen. nov., sp. nov., an alphaproteobacterium isolated from sediment of a shallow stream.</title>
        <authorList>
            <person name="Kim W.H."/>
            <person name="Kim D.H."/>
            <person name="Kang K."/>
            <person name="Ahn T.Y."/>
        </authorList>
    </citation>
    <scope>NUCLEOTIDE SEQUENCE [LARGE SCALE GENOMIC DNA]</scope>
    <source>
        <strain evidence="8 9">JCM30602</strain>
    </source>
</reference>
<gene>
    <name evidence="8" type="primary">chrA</name>
    <name evidence="8" type="ORF">E2C06_28865</name>
</gene>
<dbReference type="Pfam" id="PF02417">
    <property type="entry name" value="Chromate_transp"/>
    <property type="match status" value="2"/>
</dbReference>
<evidence type="ECO:0000313" key="8">
    <source>
        <dbReference type="EMBL" id="TDH59147.1"/>
    </source>
</evidence>
<dbReference type="PANTHER" id="PTHR33567">
    <property type="entry name" value="CHROMATE ION TRANSPORTER (EUROFUNG)"/>
    <property type="match status" value="1"/>
</dbReference>
<comment type="caution">
    <text evidence="8">The sequence shown here is derived from an EMBL/GenBank/DDBJ whole genome shotgun (WGS) entry which is preliminary data.</text>
</comment>
<proteinExistence type="inferred from homology"/>
<comment type="subcellular location">
    <subcellularLocation>
        <location evidence="1">Cell membrane</location>
        <topology evidence="1">Multi-pass membrane protein</topology>
    </subcellularLocation>
</comment>
<feature type="transmembrane region" description="Helical" evidence="7">
    <location>
        <begin position="385"/>
        <end position="406"/>
    </location>
</feature>
<evidence type="ECO:0000256" key="2">
    <source>
        <dbReference type="ARBA" id="ARBA00005262"/>
    </source>
</evidence>
<dbReference type="InterPro" id="IPR003370">
    <property type="entry name" value="Chromate_transpt"/>
</dbReference>
<dbReference type="AlphaFoldDB" id="A0A4R5QA98"/>
<accession>A0A4R5QA98</accession>
<protein>
    <submittedName>
        <fullName evidence="8">Chromate efflux transporter</fullName>
    </submittedName>
</protein>
<feature type="transmembrane region" description="Helical" evidence="7">
    <location>
        <begin position="347"/>
        <end position="373"/>
    </location>
</feature>
<organism evidence="8 9">
    <name type="scientific">Dankookia rubra</name>
    <dbReference type="NCBI Taxonomy" id="1442381"/>
    <lineage>
        <taxon>Bacteria</taxon>
        <taxon>Pseudomonadati</taxon>
        <taxon>Pseudomonadota</taxon>
        <taxon>Alphaproteobacteria</taxon>
        <taxon>Acetobacterales</taxon>
        <taxon>Roseomonadaceae</taxon>
        <taxon>Dankookia</taxon>
    </lineage>
</organism>
<dbReference type="GO" id="GO:0015109">
    <property type="term" value="F:chromate transmembrane transporter activity"/>
    <property type="evidence" value="ECO:0007669"/>
    <property type="project" value="InterPro"/>
</dbReference>
<keyword evidence="6 7" id="KW-0472">Membrane</keyword>
<feature type="transmembrane region" description="Helical" evidence="7">
    <location>
        <begin position="243"/>
        <end position="264"/>
    </location>
</feature>
<dbReference type="GO" id="GO:0005886">
    <property type="term" value="C:plasma membrane"/>
    <property type="evidence" value="ECO:0007669"/>
    <property type="project" value="UniProtKB-SubCell"/>
</dbReference>
<evidence type="ECO:0000313" key="9">
    <source>
        <dbReference type="Proteomes" id="UP000295096"/>
    </source>
</evidence>
<name>A0A4R5QA98_9PROT</name>
<keyword evidence="4 7" id="KW-0812">Transmembrane</keyword>
<evidence type="ECO:0000256" key="7">
    <source>
        <dbReference type="SAM" id="Phobius"/>
    </source>
</evidence>
<dbReference type="PIRSF" id="PIRSF004810">
    <property type="entry name" value="ChrA"/>
    <property type="match status" value="1"/>
</dbReference>
<evidence type="ECO:0000256" key="4">
    <source>
        <dbReference type="ARBA" id="ARBA00022692"/>
    </source>
</evidence>
<dbReference type="Proteomes" id="UP000295096">
    <property type="component" value="Unassembled WGS sequence"/>
</dbReference>
<sequence length="473" mass="49587">MLSGAASTTGTAAASSSRAAGDHGVSFREAFWVWLRVAALSFGGPAGQIAVMHRIIVDEKRWIGEARFLHALSYCTLLPGPEAQQLAVYIGWLMHRTLGGVVAGTLFVIPGVIAIMTLSYIYAGWGQVGVIAALFFGLKAAVLAIVLQAVFRVGSRALKNRVMVGIAAAAFVAIFFFDIPFPVIVVLAGLIGYFGGRSGSPLFQGGGGHGSGNNKGLAEADSLLGEVLPDHAAPTVGKALRAALVWLLLWLVPVAVLLATLGTASTFGQIAIFFSEMAVVTFGGAYAVLAYVAQQAVEHYGWLRPGEMLDGLGMAETTPGPLIMVTQFVGFMAAYRDPGGLHPMLAGTLGGLLTTWVTFTPCFLWIFLGAPFIEVLRGNKALSGALTAITAAVVGVILNLAVWFALHTWFHEAHRIRAAGLSFDAPVLSSLDPWALALSAAAMLAIFRFKVGMIPTLLACSAVGIVLHLLGVT</sequence>
<keyword evidence="5 7" id="KW-1133">Transmembrane helix</keyword>
<feature type="transmembrane region" description="Helical" evidence="7">
    <location>
        <begin position="163"/>
        <end position="194"/>
    </location>
</feature>
<keyword evidence="9" id="KW-1185">Reference proteome</keyword>
<feature type="transmembrane region" description="Helical" evidence="7">
    <location>
        <begin position="313"/>
        <end position="335"/>
    </location>
</feature>
<feature type="transmembrane region" description="Helical" evidence="7">
    <location>
        <begin position="453"/>
        <end position="472"/>
    </location>
</feature>
<evidence type="ECO:0000256" key="6">
    <source>
        <dbReference type="ARBA" id="ARBA00023136"/>
    </source>
</evidence>
<evidence type="ECO:0000256" key="3">
    <source>
        <dbReference type="ARBA" id="ARBA00022475"/>
    </source>
</evidence>
<evidence type="ECO:0000256" key="5">
    <source>
        <dbReference type="ARBA" id="ARBA00022989"/>
    </source>
</evidence>
<keyword evidence="3" id="KW-1003">Cell membrane</keyword>
<dbReference type="NCBIfam" id="TIGR00937">
    <property type="entry name" value="2A51"/>
    <property type="match status" value="1"/>
</dbReference>
<dbReference type="OrthoDB" id="8969999at2"/>
<comment type="similarity">
    <text evidence="2">Belongs to the chromate ion transporter (CHR) (TC 2.A.51) family.</text>
</comment>
<feature type="transmembrane region" description="Helical" evidence="7">
    <location>
        <begin position="427"/>
        <end position="447"/>
    </location>
</feature>
<feature type="transmembrane region" description="Helical" evidence="7">
    <location>
        <begin position="31"/>
        <end position="51"/>
    </location>
</feature>
<feature type="transmembrane region" description="Helical" evidence="7">
    <location>
        <begin position="98"/>
        <end position="122"/>
    </location>
</feature>
<dbReference type="InterPro" id="IPR014047">
    <property type="entry name" value="Chr_Tranpt_l_chain"/>
</dbReference>
<feature type="transmembrane region" description="Helical" evidence="7">
    <location>
        <begin position="128"/>
        <end position="151"/>
    </location>
</feature>
<evidence type="ECO:0000256" key="1">
    <source>
        <dbReference type="ARBA" id="ARBA00004651"/>
    </source>
</evidence>
<dbReference type="PANTHER" id="PTHR33567:SF3">
    <property type="entry name" value="CHROMATE ION TRANSPORTER (EUROFUNG)"/>
    <property type="match status" value="1"/>
</dbReference>
<feature type="transmembrane region" description="Helical" evidence="7">
    <location>
        <begin position="271"/>
        <end position="293"/>
    </location>
</feature>